<gene>
    <name evidence="3" type="primary">Gzmk_1</name>
    <name evidence="3" type="ORF">CEUAER_R10885</name>
</gene>
<dbReference type="AlphaFoldDB" id="A0A7L4KHD5"/>
<name>A0A7L4KHD5_9AVES</name>
<feature type="non-terminal residue" evidence="3">
    <location>
        <position position="1"/>
    </location>
</feature>
<evidence type="ECO:0000313" key="4">
    <source>
        <dbReference type="Proteomes" id="UP000519239"/>
    </source>
</evidence>
<dbReference type="PANTHER" id="PTHR24271:SF90">
    <property type="entry name" value="PEPTIDASE S1 DOMAIN-CONTAINING PROTEIN"/>
    <property type="match status" value="1"/>
</dbReference>
<dbReference type="Proteomes" id="UP000519239">
    <property type="component" value="Unassembled WGS sequence"/>
</dbReference>
<reference evidence="3 4" key="1">
    <citation type="submission" date="2019-09" db="EMBL/GenBank/DDBJ databases">
        <title>Bird 10,000 Genomes (B10K) Project - Family phase.</title>
        <authorList>
            <person name="Zhang G."/>
        </authorList>
    </citation>
    <scope>NUCLEOTIDE SEQUENCE [LARGE SCALE GENOMIC DNA]</scope>
    <source>
        <strain evidence="3">B10K-CU-031-02</strain>
        <tissue evidence="3">Muscle</tissue>
    </source>
</reference>
<evidence type="ECO:0000256" key="1">
    <source>
        <dbReference type="ARBA" id="ARBA00023157"/>
    </source>
</evidence>
<dbReference type="FunFam" id="2.40.10.10:FF:000005">
    <property type="entry name" value="Serine protease 37"/>
    <property type="match status" value="1"/>
</dbReference>
<sequence length="159" mass="17582">YLAYLEGQNNTFCGGFLVAPNWVMSAAQCYAYRPLTVTLGAHTSQKREESKQTFEVENYFYLPEFKSPKNGKDILLLKLKGNATCNNYVRTISFEKSKVTSSTKCSVAGWSHKTPNGEVREATVTIIDSRDCLNLYPGLADNLICGHSKSAGIPEKVSV</sequence>
<comment type="caution">
    <text evidence="3">The sequence shown here is derived from an EMBL/GenBank/DDBJ whole genome shotgun (WGS) entry which is preliminary data.</text>
</comment>
<dbReference type="Gene3D" id="2.40.10.10">
    <property type="entry name" value="Trypsin-like serine proteases"/>
    <property type="match status" value="2"/>
</dbReference>
<dbReference type="SMART" id="SM00020">
    <property type="entry name" value="Tryp_SPc"/>
    <property type="match status" value="1"/>
</dbReference>
<dbReference type="PANTHER" id="PTHR24271">
    <property type="entry name" value="KALLIKREIN-RELATED"/>
    <property type="match status" value="1"/>
</dbReference>
<protein>
    <submittedName>
        <fullName evidence="3">GRAK protein</fullName>
    </submittedName>
</protein>
<dbReference type="InterPro" id="IPR009003">
    <property type="entry name" value="Peptidase_S1_PA"/>
</dbReference>
<keyword evidence="1" id="KW-1015">Disulfide bond</keyword>
<dbReference type="SUPFAM" id="SSF50494">
    <property type="entry name" value="Trypsin-like serine proteases"/>
    <property type="match status" value="1"/>
</dbReference>
<dbReference type="Pfam" id="PF00089">
    <property type="entry name" value="Trypsin"/>
    <property type="match status" value="1"/>
</dbReference>
<feature type="domain" description="Peptidase S1" evidence="2">
    <location>
        <begin position="1"/>
        <end position="159"/>
    </location>
</feature>
<feature type="non-terminal residue" evidence="3">
    <location>
        <position position="159"/>
    </location>
</feature>
<evidence type="ECO:0000259" key="2">
    <source>
        <dbReference type="PROSITE" id="PS50240"/>
    </source>
</evidence>
<evidence type="ECO:0000313" key="3">
    <source>
        <dbReference type="EMBL" id="NXY51765.1"/>
    </source>
</evidence>
<dbReference type="InterPro" id="IPR001254">
    <property type="entry name" value="Trypsin_dom"/>
</dbReference>
<organism evidence="3 4">
    <name type="scientific">Ceuthmochares aereus</name>
    <dbReference type="NCBI Taxonomy" id="1961834"/>
    <lineage>
        <taxon>Eukaryota</taxon>
        <taxon>Metazoa</taxon>
        <taxon>Chordata</taxon>
        <taxon>Craniata</taxon>
        <taxon>Vertebrata</taxon>
        <taxon>Euteleostomi</taxon>
        <taxon>Archelosauria</taxon>
        <taxon>Archosauria</taxon>
        <taxon>Dinosauria</taxon>
        <taxon>Saurischia</taxon>
        <taxon>Theropoda</taxon>
        <taxon>Coelurosauria</taxon>
        <taxon>Aves</taxon>
        <taxon>Neognathae</taxon>
        <taxon>Neoaves</taxon>
        <taxon>Otidimorphae</taxon>
        <taxon>Cuculiformes</taxon>
        <taxon>Cuculidae</taxon>
        <taxon>Ceuthmochares</taxon>
    </lineage>
</organism>
<dbReference type="PROSITE" id="PS50240">
    <property type="entry name" value="TRYPSIN_DOM"/>
    <property type="match status" value="1"/>
</dbReference>
<dbReference type="GO" id="GO:0006508">
    <property type="term" value="P:proteolysis"/>
    <property type="evidence" value="ECO:0007669"/>
    <property type="project" value="InterPro"/>
</dbReference>
<dbReference type="OrthoDB" id="10059102at2759"/>
<dbReference type="InterPro" id="IPR001314">
    <property type="entry name" value="Peptidase_S1A"/>
</dbReference>
<accession>A0A7L4KHD5</accession>
<dbReference type="PRINTS" id="PR00722">
    <property type="entry name" value="CHYMOTRYPSIN"/>
</dbReference>
<keyword evidence="4" id="KW-1185">Reference proteome</keyword>
<dbReference type="EMBL" id="VWPQ01017119">
    <property type="protein sequence ID" value="NXY51765.1"/>
    <property type="molecule type" value="Genomic_DNA"/>
</dbReference>
<dbReference type="GO" id="GO:0004252">
    <property type="term" value="F:serine-type endopeptidase activity"/>
    <property type="evidence" value="ECO:0007669"/>
    <property type="project" value="InterPro"/>
</dbReference>
<proteinExistence type="predicted"/>
<dbReference type="InterPro" id="IPR043504">
    <property type="entry name" value="Peptidase_S1_PA_chymotrypsin"/>
</dbReference>